<evidence type="ECO:0000313" key="3">
    <source>
        <dbReference type="Proteomes" id="UP001460072"/>
    </source>
</evidence>
<evidence type="ECO:0000313" key="2">
    <source>
        <dbReference type="EMBL" id="MEM0544013.1"/>
    </source>
</evidence>
<dbReference type="Proteomes" id="UP001460072">
    <property type="component" value="Unassembled WGS sequence"/>
</dbReference>
<dbReference type="EMBL" id="JBCGDO010000043">
    <property type="protein sequence ID" value="MEM0544013.1"/>
    <property type="molecule type" value="Genomic_DNA"/>
</dbReference>
<comment type="caution">
    <text evidence="2">The sequence shown here is derived from an EMBL/GenBank/DDBJ whole genome shotgun (WGS) entry which is preliminary data.</text>
</comment>
<name>A0ABU9NBJ6_9FLAO</name>
<dbReference type="RefSeq" id="WP_342697179.1">
    <property type="nucleotide sequence ID" value="NZ_JBCGDO010000043.1"/>
</dbReference>
<reference evidence="2 3" key="1">
    <citation type="submission" date="2024-03" db="EMBL/GenBank/DDBJ databases">
        <title>Two novel species of the genus Flavobacterium exhibiting potentially degradation of complex polysaccharides.</title>
        <authorList>
            <person name="Lian X."/>
        </authorList>
    </citation>
    <scope>NUCLEOTIDE SEQUENCE [LARGE SCALE GENOMIC DNA]</scope>
    <source>
        <strain evidence="3">j3</strain>
    </source>
</reference>
<protein>
    <submittedName>
        <fullName evidence="2">FRG domain-containing protein</fullName>
    </submittedName>
</protein>
<accession>A0ABU9NBJ6</accession>
<dbReference type="SMART" id="SM00901">
    <property type="entry name" value="FRG"/>
    <property type="match status" value="1"/>
</dbReference>
<proteinExistence type="predicted"/>
<evidence type="ECO:0000259" key="1">
    <source>
        <dbReference type="SMART" id="SM00901"/>
    </source>
</evidence>
<sequence>MKEIEIKSIDDFHKRIEKYRKSSWFKFRGQSDIDWELIPKAGRKPYTNVSDLSLFTHWKRRAITHLKKENNTEWELLAIAQHTGLPTRLLDWTHNPLVAAFFATSENTEKDGAIYIYNPNSVILHETIAPFEIEEKKKIKFHQPNSSSSRIINQLGYFSVHTNPKLALNDKTKDGTLEKLIIKKELKMELMYMLNQYGVNYLTLFPDLEGLSKHLEWFAENYEYWDNTFDEKA</sequence>
<feature type="domain" description="FRG" evidence="1">
    <location>
        <begin position="21"/>
        <end position="115"/>
    </location>
</feature>
<gene>
    <name evidence="2" type="ORF">WFZ85_15540</name>
</gene>
<keyword evidence="3" id="KW-1185">Reference proteome</keyword>
<organism evidence="2 3">
    <name type="scientific">Flavobacterium aureirubrum</name>
    <dbReference type="NCBI Taxonomy" id="3133147"/>
    <lineage>
        <taxon>Bacteria</taxon>
        <taxon>Pseudomonadati</taxon>
        <taxon>Bacteroidota</taxon>
        <taxon>Flavobacteriia</taxon>
        <taxon>Flavobacteriales</taxon>
        <taxon>Flavobacteriaceae</taxon>
        <taxon>Flavobacterium</taxon>
    </lineage>
</organism>
<dbReference type="InterPro" id="IPR014966">
    <property type="entry name" value="FRG-dom"/>
</dbReference>
<dbReference type="Pfam" id="PF08867">
    <property type="entry name" value="FRG"/>
    <property type="match status" value="1"/>
</dbReference>